<keyword evidence="1" id="KW-0812">Transmembrane</keyword>
<organism evidence="2">
    <name type="scientific">Ignisphaera aggregans</name>
    <dbReference type="NCBI Taxonomy" id="334771"/>
    <lineage>
        <taxon>Archaea</taxon>
        <taxon>Thermoproteota</taxon>
        <taxon>Thermoprotei</taxon>
        <taxon>Desulfurococcales</taxon>
        <taxon>Desulfurococcaceae</taxon>
        <taxon>Ignisphaera</taxon>
    </lineage>
</organism>
<evidence type="ECO:0000256" key="1">
    <source>
        <dbReference type="SAM" id="Phobius"/>
    </source>
</evidence>
<keyword evidence="1" id="KW-0472">Membrane</keyword>
<dbReference type="AlphaFoldDB" id="A0A832ASA6"/>
<feature type="transmembrane region" description="Helical" evidence="1">
    <location>
        <begin position="346"/>
        <end position="367"/>
    </location>
</feature>
<feature type="transmembrane region" description="Helical" evidence="1">
    <location>
        <begin position="20"/>
        <end position="43"/>
    </location>
</feature>
<feature type="transmembrane region" description="Helical" evidence="1">
    <location>
        <begin position="272"/>
        <end position="289"/>
    </location>
</feature>
<proteinExistence type="predicted"/>
<evidence type="ECO:0008006" key="3">
    <source>
        <dbReference type="Google" id="ProtNLM"/>
    </source>
</evidence>
<feature type="transmembrane region" description="Helical" evidence="1">
    <location>
        <begin position="104"/>
        <end position="123"/>
    </location>
</feature>
<protein>
    <recommendedName>
        <fullName evidence="3">DUF2029 domain-containing protein</fullName>
    </recommendedName>
</protein>
<gene>
    <name evidence="2" type="ORF">ENT99_02520</name>
</gene>
<reference evidence="2" key="1">
    <citation type="journal article" date="2020" name="mSystems">
        <title>Genome- and Community-Level Interaction Insights into Carbon Utilization and Element Cycling Functions of Hydrothermarchaeota in Hydrothermal Sediment.</title>
        <authorList>
            <person name="Zhou Z."/>
            <person name="Liu Y."/>
            <person name="Xu W."/>
            <person name="Pan J."/>
            <person name="Luo Z.H."/>
            <person name="Li M."/>
        </authorList>
    </citation>
    <scope>NUCLEOTIDE SEQUENCE</scope>
    <source>
        <strain evidence="2">SpSt-629</strain>
    </source>
</reference>
<feature type="transmembrane region" description="Helical" evidence="1">
    <location>
        <begin position="171"/>
        <end position="194"/>
    </location>
</feature>
<feature type="transmembrane region" description="Helical" evidence="1">
    <location>
        <begin position="77"/>
        <end position="98"/>
    </location>
</feature>
<feature type="transmembrane region" description="Helical" evidence="1">
    <location>
        <begin position="301"/>
        <end position="318"/>
    </location>
</feature>
<evidence type="ECO:0000313" key="2">
    <source>
        <dbReference type="EMBL" id="HFQ78561.1"/>
    </source>
</evidence>
<keyword evidence="1" id="KW-1133">Transmembrane helix</keyword>
<feature type="transmembrane region" description="Helical" evidence="1">
    <location>
        <begin position="398"/>
        <end position="418"/>
    </location>
</feature>
<feature type="transmembrane region" description="Helical" evidence="1">
    <location>
        <begin position="439"/>
        <end position="463"/>
    </location>
</feature>
<name>A0A832ASA6_9CREN</name>
<feature type="transmembrane region" description="Helical" evidence="1">
    <location>
        <begin position="132"/>
        <end position="165"/>
    </location>
</feature>
<dbReference type="EMBL" id="DTAU01000045">
    <property type="protein sequence ID" value="HFQ78561.1"/>
    <property type="molecule type" value="Genomic_DNA"/>
</dbReference>
<accession>A0A832ASA6</accession>
<comment type="caution">
    <text evidence="2">The sequence shown here is derived from an EMBL/GenBank/DDBJ whole genome shotgun (WGS) entry which is preliminary data.</text>
</comment>
<sequence>MTYQCTYNSYRESIFPSQKIYRVAGVLIPILVLSALFIGWNYYDVMWWIKWYRIVEEHHLTGLLNLYRLCRLPDCKVPYPPLAFLIFVSIYAIALLLPALFRPLILKLFLVLIPGLLIYKIMVKLKGKDIGLIWLISIPFLQILFALQFDVIVACMIFVSVYMFLKDRIDVSAVSLGLATLVKHVAVILLPFYLLVLKLRGGAKNVYRFLFIYLALTGGIILPFFISTPREFIDHVLLFHSSRAPQDLTFWAIPSIILGNNISSVQHYIDNLWLFFFSICYILLFTLFYSQIKKHGIETSCKLLPIYISILLLLYITMNKIGNLNYMVWFVPTALLALKREHITTLYRLTATIGLVGALTYAFMLYIPPAAVNAPMFIVEDLAYWNARALIAQSINYYIFYIASVLQSVLAYMASFIYTPTDFVSEVPIFRVLYIHRSAIVVASLMSTQILLTILLVTLINWIKEYL</sequence>
<feature type="transmembrane region" description="Helical" evidence="1">
    <location>
        <begin position="206"/>
        <end position="226"/>
    </location>
</feature>